<sequence length="216" mass="24470">MNNKLFAFFETVWSYIDTGKFYREPFRWLYAVIAVLNLLFPLYIIFLTIDSGLFKYMSGGDIFACILVFLLLIFLGIMSFHLWSNRQKKVKEYLQEENEFIAIPVVSHFIQTMGEWLGFYIGVGGCLISLLFVLFGVNDSLGGMLGNSVLPMGVGFSMVIMYPIMGFLIVVSGRLIAELYRALAAIANNTKRLEGLAKHTDNMKVSKIDQPQDSPE</sequence>
<organism evidence="2 3">
    <name type="scientific">Phocaeicola acetigenes</name>
    <dbReference type="NCBI Taxonomy" id="3016083"/>
    <lineage>
        <taxon>Bacteria</taxon>
        <taxon>Pseudomonadati</taxon>
        <taxon>Bacteroidota</taxon>
        <taxon>Bacteroidia</taxon>
        <taxon>Bacteroidales</taxon>
        <taxon>Bacteroidaceae</taxon>
        <taxon>Phocaeicola</taxon>
    </lineage>
</organism>
<reference evidence="2" key="1">
    <citation type="submission" date="2022-12" db="EMBL/GenBank/DDBJ databases">
        <title>Phocaeicola acetigenes sp. nov., isolated feces from a healthy human.</title>
        <authorList>
            <person name="Do H."/>
            <person name="Ha Y.B."/>
            <person name="Kim J.-S."/>
            <person name="Suh M.K."/>
            <person name="Kim H.S."/>
            <person name="Lee J.-S."/>
        </authorList>
    </citation>
    <scope>NUCLEOTIDE SEQUENCE</scope>
    <source>
        <strain evidence="2">KGMB11183</strain>
    </source>
</reference>
<evidence type="ECO:0000313" key="3">
    <source>
        <dbReference type="Proteomes" id="UP001141933"/>
    </source>
</evidence>
<dbReference type="Proteomes" id="UP001141933">
    <property type="component" value="Unassembled WGS sequence"/>
</dbReference>
<evidence type="ECO:0000256" key="1">
    <source>
        <dbReference type="SAM" id="Phobius"/>
    </source>
</evidence>
<evidence type="ECO:0000313" key="2">
    <source>
        <dbReference type="EMBL" id="MCZ8371300.1"/>
    </source>
</evidence>
<proteinExistence type="predicted"/>
<keyword evidence="3" id="KW-1185">Reference proteome</keyword>
<keyword evidence="1" id="KW-0812">Transmembrane</keyword>
<keyword evidence="1" id="KW-1133">Transmembrane helix</keyword>
<evidence type="ECO:0008006" key="4">
    <source>
        <dbReference type="Google" id="ProtNLM"/>
    </source>
</evidence>
<comment type="caution">
    <text evidence="2">The sequence shown here is derived from an EMBL/GenBank/DDBJ whole genome shotgun (WGS) entry which is preliminary data.</text>
</comment>
<dbReference type="RefSeq" id="WP_269876358.1">
    <property type="nucleotide sequence ID" value="NZ_JAPZVM010000001.1"/>
</dbReference>
<gene>
    <name evidence="2" type="ORF">O6P32_01055</name>
</gene>
<protein>
    <recommendedName>
        <fullName evidence="4">ABC transporter permease</fullName>
    </recommendedName>
</protein>
<dbReference type="EMBL" id="JAPZVM010000001">
    <property type="protein sequence ID" value="MCZ8371300.1"/>
    <property type="molecule type" value="Genomic_DNA"/>
</dbReference>
<feature type="transmembrane region" description="Helical" evidence="1">
    <location>
        <begin position="117"/>
        <end position="137"/>
    </location>
</feature>
<name>A0ABT4PE33_9BACT</name>
<accession>A0ABT4PE33</accession>
<feature type="transmembrane region" description="Helical" evidence="1">
    <location>
        <begin position="28"/>
        <end position="49"/>
    </location>
</feature>
<feature type="transmembrane region" description="Helical" evidence="1">
    <location>
        <begin position="149"/>
        <end position="171"/>
    </location>
</feature>
<feature type="transmembrane region" description="Helical" evidence="1">
    <location>
        <begin position="61"/>
        <end position="83"/>
    </location>
</feature>
<keyword evidence="1" id="KW-0472">Membrane</keyword>